<comment type="caution">
    <text evidence="2">The sequence shown here is derived from an EMBL/GenBank/DDBJ whole genome shotgun (WGS) entry which is preliminary data.</text>
</comment>
<reference evidence="2" key="1">
    <citation type="submission" date="2020-10" db="EMBL/GenBank/DDBJ databases">
        <title>Chromosome-scale genome assembly of the Allis shad, Alosa alosa.</title>
        <authorList>
            <person name="Margot Z."/>
            <person name="Christophe K."/>
            <person name="Cabau C."/>
            <person name="Louis A."/>
            <person name="Berthelot C."/>
            <person name="Parey E."/>
            <person name="Roest Crollius H."/>
            <person name="Montfort J."/>
            <person name="Robinson-Rechavi M."/>
            <person name="Bucao C."/>
            <person name="Bouchez O."/>
            <person name="Gislard M."/>
            <person name="Lluch J."/>
            <person name="Milhes M."/>
            <person name="Lampietro C."/>
            <person name="Lopez Roques C."/>
            <person name="Donnadieu C."/>
            <person name="Braasch I."/>
            <person name="Desvignes T."/>
            <person name="Postlethwait J."/>
            <person name="Bobe J."/>
            <person name="Guiguen Y."/>
        </authorList>
    </citation>
    <scope>NUCLEOTIDE SEQUENCE</scope>
    <source>
        <strain evidence="2">M-15738</strain>
        <tissue evidence="2">Blood</tissue>
    </source>
</reference>
<dbReference type="EMBL" id="JADWDJ010000007">
    <property type="protein sequence ID" value="KAG5277895.1"/>
    <property type="molecule type" value="Genomic_DNA"/>
</dbReference>
<evidence type="ECO:0000256" key="1">
    <source>
        <dbReference type="SAM" id="MobiDB-lite"/>
    </source>
</evidence>
<proteinExistence type="predicted"/>
<dbReference type="Proteomes" id="UP000823561">
    <property type="component" value="Chromosome 7"/>
</dbReference>
<gene>
    <name evidence="2" type="ORF">AALO_G00092580</name>
</gene>
<organism evidence="2 3">
    <name type="scientific">Alosa alosa</name>
    <name type="common">allis shad</name>
    <dbReference type="NCBI Taxonomy" id="278164"/>
    <lineage>
        <taxon>Eukaryota</taxon>
        <taxon>Metazoa</taxon>
        <taxon>Chordata</taxon>
        <taxon>Craniata</taxon>
        <taxon>Vertebrata</taxon>
        <taxon>Euteleostomi</taxon>
        <taxon>Actinopterygii</taxon>
        <taxon>Neopterygii</taxon>
        <taxon>Teleostei</taxon>
        <taxon>Clupei</taxon>
        <taxon>Clupeiformes</taxon>
        <taxon>Clupeoidei</taxon>
        <taxon>Clupeidae</taxon>
        <taxon>Alosa</taxon>
    </lineage>
</organism>
<dbReference type="AlphaFoldDB" id="A0AAV6GVZ6"/>
<feature type="region of interest" description="Disordered" evidence="1">
    <location>
        <begin position="53"/>
        <end position="97"/>
    </location>
</feature>
<sequence>MDEELFTMFYPSKAQGNRLTRYVPQREVEEIEQVTVDKLKQVLQRVETKCADVNAASSSPPATVASSPCPDGRSVPASSSTPSATNTSWQELRSAHC</sequence>
<keyword evidence="3" id="KW-1185">Reference proteome</keyword>
<name>A0AAV6GVZ6_9TELE</name>
<accession>A0AAV6GVZ6</accession>
<evidence type="ECO:0000313" key="3">
    <source>
        <dbReference type="Proteomes" id="UP000823561"/>
    </source>
</evidence>
<evidence type="ECO:0000313" key="2">
    <source>
        <dbReference type="EMBL" id="KAG5277895.1"/>
    </source>
</evidence>
<feature type="compositionally biased region" description="Low complexity" evidence="1">
    <location>
        <begin position="55"/>
        <end position="88"/>
    </location>
</feature>
<protein>
    <submittedName>
        <fullName evidence="2">Uncharacterized protein</fullName>
    </submittedName>
</protein>